<feature type="compositionally biased region" description="Basic and acidic residues" evidence="8">
    <location>
        <begin position="536"/>
        <end position="546"/>
    </location>
</feature>
<evidence type="ECO:0000256" key="3">
    <source>
        <dbReference type="ARBA" id="ARBA00005822"/>
    </source>
</evidence>
<feature type="compositionally biased region" description="Basic and acidic residues" evidence="8">
    <location>
        <begin position="560"/>
        <end position="569"/>
    </location>
</feature>
<dbReference type="SMART" id="SM00683">
    <property type="entry name" value="DM16"/>
    <property type="match status" value="2"/>
</dbReference>
<evidence type="ECO:0000256" key="6">
    <source>
        <dbReference type="ARBA" id="ARBA00023212"/>
    </source>
</evidence>
<dbReference type="CDD" id="cd17716">
    <property type="entry name" value="BRCT_microcephalin_rpt1"/>
    <property type="match status" value="1"/>
</dbReference>
<keyword evidence="5" id="KW-0969">Cilium</keyword>
<dbReference type="InterPro" id="IPR014003">
    <property type="entry name" value="BBS5_PH"/>
</dbReference>
<dbReference type="SUPFAM" id="SSF52113">
    <property type="entry name" value="BRCT domain"/>
    <property type="match status" value="2"/>
</dbReference>
<feature type="compositionally biased region" description="Polar residues" evidence="8">
    <location>
        <begin position="367"/>
        <end position="391"/>
    </location>
</feature>
<protein>
    <recommendedName>
        <fullName evidence="9">BRCT domain-containing protein</fullName>
    </recommendedName>
</protein>
<evidence type="ECO:0000313" key="10">
    <source>
        <dbReference type="EMBL" id="KAF9407159.1"/>
    </source>
</evidence>
<evidence type="ECO:0000256" key="1">
    <source>
        <dbReference type="ARBA" id="ARBA00004138"/>
    </source>
</evidence>
<feature type="compositionally biased region" description="Basic and acidic residues" evidence="8">
    <location>
        <begin position="661"/>
        <end position="675"/>
    </location>
</feature>
<comment type="subcellular location">
    <subcellularLocation>
        <location evidence="1">Cell projection</location>
        <location evidence="1">Cilium</location>
    </subcellularLocation>
    <subcellularLocation>
        <location evidence="2">Cytoplasm</location>
        <location evidence="2">Cytoskeleton</location>
    </subcellularLocation>
</comment>
<dbReference type="EMBL" id="JACKWZ010000500">
    <property type="protein sequence ID" value="KAF9407159.1"/>
    <property type="molecule type" value="Genomic_DNA"/>
</dbReference>
<gene>
    <name evidence="10" type="ORF">HW555_012726</name>
</gene>
<feature type="compositionally biased region" description="Polar residues" evidence="8">
    <location>
        <begin position="649"/>
        <end position="660"/>
    </location>
</feature>
<name>A0A835G6Y9_SPOEX</name>
<keyword evidence="7" id="KW-0966">Cell projection</keyword>
<dbReference type="InterPro" id="IPR036420">
    <property type="entry name" value="BRCT_dom_sf"/>
</dbReference>
<dbReference type="GO" id="GO:0036064">
    <property type="term" value="C:ciliary basal body"/>
    <property type="evidence" value="ECO:0007669"/>
    <property type="project" value="TreeGrafter"/>
</dbReference>
<comment type="caution">
    <text evidence="10">The sequence shown here is derived from an EMBL/GenBank/DDBJ whole genome shotgun (WGS) entry which is preliminary data.</text>
</comment>
<feature type="region of interest" description="Disordered" evidence="8">
    <location>
        <begin position="536"/>
        <end position="631"/>
    </location>
</feature>
<dbReference type="PANTHER" id="PTHR21351:SF0">
    <property type="entry name" value="BARDET-BIEDL SYNDROME 5 PROTEIN"/>
    <property type="match status" value="1"/>
</dbReference>
<evidence type="ECO:0000259" key="9">
    <source>
        <dbReference type="PROSITE" id="PS50172"/>
    </source>
</evidence>
<keyword evidence="4" id="KW-0963">Cytoplasm</keyword>
<evidence type="ECO:0000313" key="11">
    <source>
        <dbReference type="Proteomes" id="UP000648187"/>
    </source>
</evidence>
<evidence type="ECO:0000256" key="4">
    <source>
        <dbReference type="ARBA" id="ARBA00022490"/>
    </source>
</evidence>
<feature type="region of interest" description="Disordered" evidence="8">
    <location>
        <begin position="364"/>
        <end position="412"/>
    </location>
</feature>
<evidence type="ECO:0000256" key="5">
    <source>
        <dbReference type="ARBA" id="ARBA00023069"/>
    </source>
</evidence>
<proteinExistence type="inferred from homology"/>
<dbReference type="GO" id="GO:0032266">
    <property type="term" value="F:phosphatidylinositol-3-phosphate binding"/>
    <property type="evidence" value="ECO:0007669"/>
    <property type="project" value="TreeGrafter"/>
</dbReference>
<accession>A0A835G6Y9</accession>
<evidence type="ECO:0000256" key="8">
    <source>
        <dbReference type="SAM" id="MobiDB-lite"/>
    </source>
</evidence>
<feature type="compositionally biased region" description="Acidic residues" evidence="8">
    <location>
        <begin position="602"/>
        <end position="611"/>
    </location>
</feature>
<dbReference type="GO" id="GO:0034464">
    <property type="term" value="C:BBSome"/>
    <property type="evidence" value="ECO:0007669"/>
    <property type="project" value="InterPro"/>
</dbReference>
<dbReference type="PROSITE" id="PS50172">
    <property type="entry name" value="BRCT"/>
    <property type="match status" value="1"/>
</dbReference>
<evidence type="ECO:0000256" key="7">
    <source>
        <dbReference type="ARBA" id="ARBA00023273"/>
    </source>
</evidence>
<dbReference type="PANTHER" id="PTHR21351">
    <property type="entry name" value="BARDET-BIEDL SYNDROME PROTEIN 5"/>
    <property type="match status" value="1"/>
</dbReference>
<dbReference type="SMART" id="SM00292">
    <property type="entry name" value="BRCT"/>
    <property type="match status" value="2"/>
</dbReference>
<reference evidence="10" key="1">
    <citation type="submission" date="2020-08" db="EMBL/GenBank/DDBJ databases">
        <title>Spodoptera exigua strain:BAW_Kor-Di-RS1 Genome sequencing and assembly.</title>
        <authorList>
            <person name="Kim J."/>
            <person name="Nam H.Y."/>
            <person name="Kwon M."/>
            <person name="Choi J.H."/>
            <person name="Cho S.R."/>
            <person name="Kim G.-H."/>
        </authorList>
    </citation>
    <scope>NUCLEOTIDE SEQUENCE</scope>
    <source>
        <strain evidence="10">BAW_Kor-Di-RS1</strain>
        <tissue evidence="10">Whole-body</tissue>
    </source>
</reference>
<dbReference type="GO" id="GO:0060271">
    <property type="term" value="P:cilium assembly"/>
    <property type="evidence" value="ECO:0007669"/>
    <property type="project" value="TreeGrafter"/>
</dbReference>
<dbReference type="Pfam" id="PF07289">
    <property type="entry name" value="BBL5"/>
    <property type="match status" value="1"/>
</dbReference>
<sequence>MEKMTKNKTGAVWEDREVLFDLPFAYLKLRPGEKIFDRIEPIEDTKGNSGTKGRMVVTNLRIIWHSLASPRINLSIGLNCILTTNTKVVNSGLRGTTQALNVLAAYRANKYEFIFTNLSPNCVRHYTSVAGVHKAYTASRMYRDLKLRSAIIHNKQLRMLPLEKIALLEHSIWNLSSDSGNLGTLIVTNVRVVWFADINDAFNISMPYITIESINIKDSKFGEALVFQVRKTSGGYVLGFRADPRERLRPLLTELQALHQAYTEKPIFGIELNWNNENTRHSDDDIEELEEIGEPRGEMGPNLYLASQLAQNKEESESPPVYSPYLGLAIEPLREGFTLKSLFERRSAVAERIRLREEWSALKEVDTATTSRQTDVLQKKPSNTRHTPSVSTRKKQPIKSSQKKLQDNPKTTQASCDALKGVVAMVDVGAENKALPLRCALAALGATVVVEWSPLVTHLVWTDSGCRATRAKARALACKLVSPLWVEACAASNKKLNERTFPAASRQSDLPSPRTLRQLLKKAEMENVTLAALLNDSKEEDKDGRPRLRISSGTDTTMDSSRETIDIESRVNTAPRRAAVSPPTRDPPKSRRKLFTHKEAEEIGSTDDESEAATKTKLNQSKLTQRERRDLARAERMAKKLLAACNTQHNRAATATQNQHDTARTSRRNESDTTSKRHHTEPRQQANEPRVARVVRRGTLQQPSCEHNWCYSKTSCWTDVTDKRARTCNALQGAARGCRVLHARWAVDSAAAGTWLHHNDYEVLHLKKISQKARVERTALGKLRSEYVYDVFYGMKVHLRPDAEQREAALKLLTLCGAAVDNSPTENNCDIQRKEPGLNLPTQGSVFNVQSQNPNIRSHNANIESQNANTRSQSANIRDRVVNSKYDVVIGCGVGEVNSKWVFDSVAAARMRTTRRYINMNSFTQCSS</sequence>
<keyword evidence="11" id="KW-1185">Reference proteome</keyword>
<dbReference type="InterPro" id="IPR001357">
    <property type="entry name" value="BRCT_dom"/>
</dbReference>
<dbReference type="InterPro" id="IPR006606">
    <property type="entry name" value="BBL5"/>
</dbReference>
<dbReference type="Proteomes" id="UP000648187">
    <property type="component" value="Unassembled WGS sequence"/>
</dbReference>
<keyword evidence="6" id="KW-0206">Cytoskeleton</keyword>
<comment type="similarity">
    <text evidence="3">Belongs to the BBS5 family.</text>
</comment>
<feature type="domain" description="BRCT" evidence="9">
    <location>
        <begin position="441"/>
        <end position="503"/>
    </location>
</feature>
<dbReference type="Gene3D" id="3.40.50.10190">
    <property type="entry name" value="BRCT domain"/>
    <property type="match status" value="2"/>
</dbReference>
<dbReference type="AlphaFoldDB" id="A0A835G6Y9"/>
<feature type="region of interest" description="Disordered" evidence="8">
    <location>
        <begin position="649"/>
        <end position="694"/>
    </location>
</feature>
<evidence type="ECO:0000256" key="2">
    <source>
        <dbReference type="ARBA" id="ARBA00004245"/>
    </source>
</evidence>
<organism evidence="10 11">
    <name type="scientific">Spodoptera exigua</name>
    <name type="common">Beet armyworm</name>
    <name type="synonym">Noctua fulgens</name>
    <dbReference type="NCBI Taxonomy" id="7107"/>
    <lineage>
        <taxon>Eukaryota</taxon>
        <taxon>Metazoa</taxon>
        <taxon>Ecdysozoa</taxon>
        <taxon>Arthropoda</taxon>
        <taxon>Hexapoda</taxon>
        <taxon>Insecta</taxon>
        <taxon>Pterygota</taxon>
        <taxon>Neoptera</taxon>
        <taxon>Endopterygota</taxon>
        <taxon>Lepidoptera</taxon>
        <taxon>Glossata</taxon>
        <taxon>Ditrysia</taxon>
        <taxon>Noctuoidea</taxon>
        <taxon>Noctuidae</taxon>
        <taxon>Amphipyrinae</taxon>
        <taxon>Spodoptera</taxon>
    </lineage>
</organism>